<feature type="compositionally biased region" description="Polar residues" evidence="1">
    <location>
        <begin position="154"/>
        <end position="170"/>
    </location>
</feature>
<accession>A0A8D8EXP1</accession>
<reference evidence="2" key="1">
    <citation type="submission" date="2021-05" db="EMBL/GenBank/DDBJ databases">
        <authorList>
            <person name="Alioto T."/>
            <person name="Alioto T."/>
            <person name="Gomez Garrido J."/>
        </authorList>
    </citation>
    <scope>NUCLEOTIDE SEQUENCE</scope>
</reference>
<dbReference type="EMBL" id="HBUE01014785">
    <property type="protein sequence ID" value="CAG6450049.1"/>
    <property type="molecule type" value="Transcribed_RNA"/>
</dbReference>
<name>A0A8D8EXP1_CULPI</name>
<protein>
    <submittedName>
        <fullName evidence="2">(northern house mosquito) hypothetical protein</fullName>
    </submittedName>
</protein>
<dbReference type="EMBL" id="HBUE01014782">
    <property type="protein sequence ID" value="CAG6450045.1"/>
    <property type="molecule type" value="Transcribed_RNA"/>
</dbReference>
<proteinExistence type="predicted"/>
<evidence type="ECO:0000313" key="2">
    <source>
        <dbReference type="EMBL" id="CAG6450045.1"/>
    </source>
</evidence>
<sequence>MANPSIASNGRVQVPPVTVGQVGTDLAVDRGNVVGTIAIAIRCRDTIVEAVAGTADSLEVAGTLGEVVVTSTIIVAEAVTTAEEGTTIVTIDTDVRVAMNVRNPQLEIAAAAIARTRTVQDHAAEAGQYLRDAAPKRTDVAAATPAQSLLRRGSSPNSNIKPSKQVPTRP</sequence>
<organism evidence="2">
    <name type="scientific">Culex pipiens</name>
    <name type="common">House mosquito</name>
    <dbReference type="NCBI Taxonomy" id="7175"/>
    <lineage>
        <taxon>Eukaryota</taxon>
        <taxon>Metazoa</taxon>
        <taxon>Ecdysozoa</taxon>
        <taxon>Arthropoda</taxon>
        <taxon>Hexapoda</taxon>
        <taxon>Insecta</taxon>
        <taxon>Pterygota</taxon>
        <taxon>Neoptera</taxon>
        <taxon>Endopterygota</taxon>
        <taxon>Diptera</taxon>
        <taxon>Nematocera</taxon>
        <taxon>Culicoidea</taxon>
        <taxon>Culicidae</taxon>
        <taxon>Culicinae</taxon>
        <taxon>Culicini</taxon>
        <taxon>Culex</taxon>
        <taxon>Culex</taxon>
    </lineage>
</organism>
<feature type="region of interest" description="Disordered" evidence="1">
    <location>
        <begin position="146"/>
        <end position="170"/>
    </location>
</feature>
<evidence type="ECO:0000256" key="1">
    <source>
        <dbReference type="SAM" id="MobiDB-lite"/>
    </source>
</evidence>
<dbReference type="AlphaFoldDB" id="A0A8D8EXP1"/>